<evidence type="ECO:0000256" key="10">
    <source>
        <dbReference type="PIRNR" id="PIRNR008835"/>
    </source>
</evidence>
<protein>
    <recommendedName>
        <fullName evidence="10">Mitochondrial fission 1 protein</fullName>
    </recommendedName>
</protein>
<dbReference type="InterPro" id="IPR016543">
    <property type="entry name" value="Fis1"/>
</dbReference>
<dbReference type="InParanoid" id="A0A068UMH8"/>
<accession>A0A068UMH8</accession>
<keyword evidence="5 11" id="KW-0812">Transmembrane</keyword>
<dbReference type="GO" id="GO:0005778">
    <property type="term" value="C:peroxisomal membrane"/>
    <property type="evidence" value="ECO:0007669"/>
    <property type="project" value="UniProtKB-SubCell"/>
</dbReference>
<evidence type="ECO:0000313" key="12">
    <source>
        <dbReference type="EMBL" id="CDP09512.1"/>
    </source>
</evidence>
<keyword evidence="9 10" id="KW-0472">Membrane</keyword>
<dbReference type="EMBL" id="HG739123">
    <property type="protein sequence ID" value="CDP09512.1"/>
    <property type="molecule type" value="Genomic_DNA"/>
</dbReference>
<evidence type="ECO:0000256" key="6">
    <source>
        <dbReference type="ARBA" id="ARBA00022787"/>
    </source>
</evidence>
<dbReference type="OrthoDB" id="421154at2759"/>
<dbReference type="GO" id="GO:0005741">
    <property type="term" value="C:mitochondrial outer membrane"/>
    <property type="evidence" value="ECO:0007669"/>
    <property type="project" value="UniProtKB-SubCell"/>
</dbReference>
<dbReference type="Gramene" id="CDP09512">
    <property type="protein sequence ID" value="CDP09512"/>
    <property type="gene ID" value="GSCOC_T00028906001"/>
</dbReference>
<dbReference type="STRING" id="49390.A0A068UMH8"/>
<evidence type="ECO:0000313" key="13">
    <source>
        <dbReference type="Proteomes" id="UP000295252"/>
    </source>
</evidence>
<organism evidence="12 13">
    <name type="scientific">Coffea canephora</name>
    <name type="common">Robusta coffee</name>
    <dbReference type="NCBI Taxonomy" id="49390"/>
    <lineage>
        <taxon>Eukaryota</taxon>
        <taxon>Viridiplantae</taxon>
        <taxon>Streptophyta</taxon>
        <taxon>Embryophyta</taxon>
        <taxon>Tracheophyta</taxon>
        <taxon>Spermatophyta</taxon>
        <taxon>Magnoliopsida</taxon>
        <taxon>eudicotyledons</taxon>
        <taxon>Gunneridae</taxon>
        <taxon>Pentapetalae</taxon>
        <taxon>asterids</taxon>
        <taxon>lamiids</taxon>
        <taxon>Gentianales</taxon>
        <taxon>Rubiaceae</taxon>
        <taxon>Ixoroideae</taxon>
        <taxon>Gardenieae complex</taxon>
        <taxon>Bertiereae - Coffeeae clade</taxon>
        <taxon>Coffeeae</taxon>
        <taxon>Coffea</taxon>
    </lineage>
</organism>
<dbReference type="OMA" id="ADEFPLC"/>
<dbReference type="GO" id="GO:0016559">
    <property type="term" value="P:peroxisome fission"/>
    <property type="evidence" value="ECO:0007669"/>
    <property type="project" value="UniProtKB-UniRule"/>
</dbReference>
<dbReference type="FunFam" id="1.25.40.10:FF:000167">
    <property type="entry name" value="Mitochondrial fission 1 protein"/>
    <property type="match status" value="1"/>
</dbReference>
<dbReference type="PIRSF" id="PIRSF008835">
    <property type="entry name" value="TPR_repeat_11_Fis1"/>
    <property type="match status" value="1"/>
</dbReference>
<evidence type="ECO:0000256" key="3">
    <source>
        <dbReference type="ARBA" id="ARBA00008937"/>
    </source>
</evidence>
<dbReference type="Gene3D" id="1.25.40.10">
    <property type="entry name" value="Tetratricopeptide repeat domain"/>
    <property type="match status" value="1"/>
</dbReference>
<dbReference type="InterPro" id="IPR011990">
    <property type="entry name" value="TPR-like_helical_dom_sf"/>
</dbReference>
<keyword evidence="7 11" id="KW-1133">Transmembrane helix</keyword>
<keyword evidence="6 10" id="KW-1000">Mitochondrion outer membrane</keyword>
<evidence type="ECO:0000256" key="1">
    <source>
        <dbReference type="ARBA" id="ARBA00004549"/>
    </source>
</evidence>
<evidence type="ECO:0000256" key="11">
    <source>
        <dbReference type="SAM" id="Phobius"/>
    </source>
</evidence>
<dbReference type="AlphaFoldDB" id="A0A068UMH8"/>
<dbReference type="InterPro" id="IPR033745">
    <property type="entry name" value="Fis1_cytosol"/>
</dbReference>
<feature type="transmembrane region" description="Helical" evidence="11">
    <location>
        <begin position="141"/>
        <end position="164"/>
    </location>
</feature>
<proteinExistence type="inferred from homology"/>
<dbReference type="Pfam" id="PF14853">
    <property type="entry name" value="Fis1_TPR_C"/>
    <property type="match status" value="1"/>
</dbReference>
<dbReference type="GO" id="GO:0000422">
    <property type="term" value="P:autophagy of mitochondrion"/>
    <property type="evidence" value="ECO:0007669"/>
    <property type="project" value="TreeGrafter"/>
</dbReference>
<dbReference type="GO" id="GO:0000266">
    <property type="term" value="P:mitochondrial fission"/>
    <property type="evidence" value="ECO:0007669"/>
    <property type="project" value="UniProtKB-UniRule"/>
</dbReference>
<dbReference type="PANTHER" id="PTHR13247">
    <property type="entry name" value="TETRATRICOPEPTIDE REPEAT PROTEIN 11 TPR REPEAT PROTEIN 11"/>
    <property type="match status" value="1"/>
</dbReference>
<dbReference type="Pfam" id="PF14852">
    <property type="entry name" value="Fis1_TPR_N"/>
    <property type="match status" value="1"/>
</dbReference>
<gene>
    <name evidence="12" type="ORF">GSCOC_T00028906001</name>
</gene>
<dbReference type="InterPro" id="IPR028058">
    <property type="entry name" value="Fis1_TPR_N"/>
</dbReference>
<evidence type="ECO:0000256" key="7">
    <source>
        <dbReference type="ARBA" id="ARBA00022989"/>
    </source>
</evidence>
<comment type="domain">
    <text evidence="10">The C-terminus is necessary for mitochondrial or peroxisomal targeting, while the N-terminus is necessary for mitochondrial or peroxisomal fission.</text>
</comment>
<dbReference type="InterPro" id="IPR028061">
    <property type="entry name" value="Fis1_TPR_C"/>
</dbReference>
<dbReference type="CDD" id="cd12212">
    <property type="entry name" value="Fis1"/>
    <property type="match status" value="1"/>
</dbReference>
<dbReference type="PhylomeDB" id="A0A068UMH8"/>
<evidence type="ECO:0000256" key="9">
    <source>
        <dbReference type="ARBA" id="ARBA00023136"/>
    </source>
</evidence>
<evidence type="ECO:0000256" key="8">
    <source>
        <dbReference type="ARBA" id="ARBA00023128"/>
    </source>
</evidence>
<keyword evidence="4" id="KW-0962">Peroxisome biogenesis</keyword>
<dbReference type="PANTHER" id="PTHR13247:SF0">
    <property type="entry name" value="MITOCHONDRIAL FISSION 1 PROTEIN"/>
    <property type="match status" value="1"/>
</dbReference>
<sequence>MDTKISQWLDSVTSFFNPGQHLPKCNRDIILGCEKEVAEVENSGTDEQKSESIMRLSWALVHSTQLEDVQRGIAMLEASLSGTNSPSQKSEKLYLLSVGCYRSGEYSRSLQLVENCLEIKPDWRQALYLEKTVIEQITKDGVIGVGISVTTVGLIAGGIITALASRKS</sequence>
<dbReference type="FunCoup" id="A0A068UMH8">
    <property type="interactions" value="2443"/>
</dbReference>
<dbReference type="SUPFAM" id="SSF48452">
    <property type="entry name" value="TPR-like"/>
    <property type="match status" value="1"/>
</dbReference>
<comment type="similarity">
    <text evidence="3 10">Belongs to the FIS1 family.</text>
</comment>
<reference evidence="13" key="1">
    <citation type="journal article" date="2014" name="Science">
        <title>The coffee genome provides insight into the convergent evolution of caffeine biosynthesis.</title>
        <authorList>
            <person name="Denoeud F."/>
            <person name="Carretero-Paulet L."/>
            <person name="Dereeper A."/>
            <person name="Droc G."/>
            <person name="Guyot R."/>
            <person name="Pietrella M."/>
            <person name="Zheng C."/>
            <person name="Alberti A."/>
            <person name="Anthony F."/>
            <person name="Aprea G."/>
            <person name="Aury J.M."/>
            <person name="Bento P."/>
            <person name="Bernard M."/>
            <person name="Bocs S."/>
            <person name="Campa C."/>
            <person name="Cenci A."/>
            <person name="Combes M.C."/>
            <person name="Crouzillat D."/>
            <person name="Da Silva C."/>
            <person name="Daddiego L."/>
            <person name="De Bellis F."/>
            <person name="Dussert S."/>
            <person name="Garsmeur O."/>
            <person name="Gayraud T."/>
            <person name="Guignon V."/>
            <person name="Jahn K."/>
            <person name="Jamilloux V."/>
            <person name="Joet T."/>
            <person name="Labadie K."/>
            <person name="Lan T."/>
            <person name="Leclercq J."/>
            <person name="Lepelley M."/>
            <person name="Leroy T."/>
            <person name="Li L.T."/>
            <person name="Librado P."/>
            <person name="Lopez L."/>
            <person name="Munoz A."/>
            <person name="Noel B."/>
            <person name="Pallavicini A."/>
            <person name="Perrotta G."/>
            <person name="Poncet V."/>
            <person name="Pot D."/>
            <person name="Priyono X."/>
            <person name="Rigoreau M."/>
            <person name="Rouard M."/>
            <person name="Rozas J."/>
            <person name="Tranchant-Dubreuil C."/>
            <person name="VanBuren R."/>
            <person name="Zhang Q."/>
            <person name="Andrade A.C."/>
            <person name="Argout X."/>
            <person name="Bertrand B."/>
            <person name="de Kochko A."/>
            <person name="Graziosi G."/>
            <person name="Henry R.J."/>
            <person name="Jayarama X."/>
            <person name="Ming R."/>
            <person name="Nagai C."/>
            <person name="Rounsley S."/>
            <person name="Sankoff D."/>
            <person name="Giuliano G."/>
            <person name="Albert V.A."/>
            <person name="Wincker P."/>
            <person name="Lashermes P."/>
        </authorList>
    </citation>
    <scope>NUCLEOTIDE SEQUENCE [LARGE SCALE GENOMIC DNA]</scope>
    <source>
        <strain evidence="13">cv. DH200-94</strain>
    </source>
</reference>
<evidence type="ECO:0000256" key="2">
    <source>
        <dbReference type="ARBA" id="ARBA00004572"/>
    </source>
</evidence>
<evidence type="ECO:0000256" key="4">
    <source>
        <dbReference type="ARBA" id="ARBA00022593"/>
    </source>
</evidence>
<dbReference type="Proteomes" id="UP000295252">
    <property type="component" value="Chromosome VIII"/>
</dbReference>
<evidence type="ECO:0000256" key="5">
    <source>
        <dbReference type="ARBA" id="ARBA00022692"/>
    </source>
</evidence>
<keyword evidence="8 10" id="KW-0496">Mitochondrion</keyword>
<comment type="function">
    <text evidence="10">Component of the peroxisomal and mitochondrial division machineries. Plays a role in promoting the fission of mitochondria and peroxisomes.</text>
</comment>
<name>A0A068UMH8_COFCA</name>
<keyword evidence="13" id="KW-1185">Reference proteome</keyword>
<comment type="subcellular location">
    <subcellularLocation>
        <location evidence="2">Mitochondrion outer membrane</location>
        <topology evidence="2">Single-pass membrane protein</topology>
    </subcellularLocation>
    <subcellularLocation>
        <location evidence="1">Peroxisome membrane</location>
        <topology evidence="1">Single-pass membrane protein</topology>
    </subcellularLocation>
</comment>